<evidence type="ECO:0000313" key="5">
    <source>
        <dbReference type="Proteomes" id="UP000192591"/>
    </source>
</evidence>
<dbReference type="InterPro" id="IPR009061">
    <property type="entry name" value="DNA-bd_dom_put_sf"/>
</dbReference>
<dbReference type="Proteomes" id="UP000192591">
    <property type="component" value="Unassembled WGS sequence"/>
</dbReference>
<dbReference type="GO" id="GO:0003700">
    <property type="term" value="F:DNA-binding transcription factor activity"/>
    <property type="evidence" value="ECO:0007669"/>
    <property type="project" value="InterPro"/>
</dbReference>
<keyword evidence="5" id="KW-1185">Reference proteome</keyword>
<dbReference type="GO" id="GO:0003677">
    <property type="term" value="F:DNA binding"/>
    <property type="evidence" value="ECO:0007669"/>
    <property type="project" value="UniProtKB-KW"/>
</dbReference>
<accession>A0A1V9A9K3</accession>
<dbReference type="PANTHER" id="PTHR30204">
    <property type="entry name" value="REDOX-CYCLING DRUG-SENSING TRANSCRIPTIONAL ACTIVATOR SOXR"/>
    <property type="match status" value="1"/>
</dbReference>
<gene>
    <name evidence="4" type="ORF">B1813_04580</name>
</gene>
<evidence type="ECO:0000256" key="2">
    <source>
        <dbReference type="SAM" id="MobiDB-lite"/>
    </source>
</evidence>
<name>A0A1V9A9K3_SACPI</name>
<organism evidence="4 5">
    <name type="scientific">Saccharomonospora piscinae</name>
    <dbReference type="NCBI Taxonomy" id="687388"/>
    <lineage>
        <taxon>Bacteria</taxon>
        <taxon>Bacillati</taxon>
        <taxon>Actinomycetota</taxon>
        <taxon>Actinomycetes</taxon>
        <taxon>Pseudonocardiales</taxon>
        <taxon>Pseudonocardiaceae</taxon>
        <taxon>Saccharomonospora</taxon>
    </lineage>
</organism>
<protein>
    <submittedName>
        <fullName evidence="4">MerR family transcriptional regulator</fullName>
    </submittedName>
</protein>
<dbReference type="Pfam" id="PF13411">
    <property type="entry name" value="MerR_1"/>
    <property type="match status" value="1"/>
</dbReference>
<keyword evidence="1" id="KW-0238">DNA-binding</keyword>
<dbReference type="SUPFAM" id="SSF46955">
    <property type="entry name" value="Putative DNA-binding domain"/>
    <property type="match status" value="1"/>
</dbReference>
<dbReference type="SMART" id="SM00422">
    <property type="entry name" value="HTH_MERR"/>
    <property type="match status" value="1"/>
</dbReference>
<dbReference type="PANTHER" id="PTHR30204:SF89">
    <property type="entry name" value="HTH MERR-TYPE DOMAIN-CONTAINING PROTEIN"/>
    <property type="match status" value="1"/>
</dbReference>
<proteinExistence type="predicted"/>
<dbReference type="CDD" id="cd00592">
    <property type="entry name" value="HTH_MerR-like"/>
    <property type="match status" value="1"/>
</dbReference>
<evidence type="ECO:0000256" key="1">
    <source>
        <dbReference type="ARBA" id="ARBA00023125"/>
    </source>
</evidence>
<dbReference type="STRING" id="1962155.B1813_04580"/>
<feature type="domain" description="HTH merR-type" evidence="3">
    <location>
        <begin position="27"/>
        <end position="85"/>
    </location>
</feature>
<dbReference type="AlphaFoldDB" id="A0A1V9A9K3"/>
<sequence length="256" mass="27568">MTAAGRPQREGSSIGAVLAQLRPDFPDVTISKIRFLESEGLVRPARTPSGYRQFGPADVERLRFVLAAQRDHYLPLRVIKEQLDAADRGEGPASAGTPRPRPPRKLVAVDSGDDYGQAPGLPGPERFAAEPGDEAVFTAEDLQREAGIDAAMLSELCQFGLVKPSGAGYYDADAVRVAHTVKAMSDYGIEPRHLRAFRASADREVGLVEQIVAPVLRHRDADARARAEETVRELAALSVTLHTLLVKTGIRGVTGG</sequence>
<dbReference type="EMBL" id="MWIH01000003">
    <property type="protein sequence ID" value="OQO93809.1"/>
    <property type="molecule type" value="Genomic_DNA"/>
</dbReference>
<evidence type="ECO:0000313" key="4">
    <source>
        <dbReference type="EMBL" id="OQO93809.1"/>
    </source>
</evidence>
<reference evidence="4 5" key="1">
    <citation type="submission" date="2017-02" db="EMBL/GenBank/DDBJ databases">
        <title>Draft genome of Saccharomonospora sp. 154.</title>
        <authorList>
            <person name="Alonso-Carmona G.S."/>
            <person name="De La Haba R."/>
            <person name="Vera-Gargallo B."/>
            <person name="Sandoval-Trujillo A.H."/>
            <person name="Ramirez-Duran N."/>
            <person name="Ventosa A."/>
        </authorList>
    </citation>
    <scope>NUCLEOTIDE SEQUENCE [LARGE SCALE GENOMIC DNA]</scope>
    <source>
        <strain evidence="4 5">LRS4.154</strain>
    </source>
</reference>
<dbReference type="InterPro" id="IPR047057">
    <property type="entry name" value="MerR_fam"/>
</dbReference>
<comment type="caution">
    <text evidence="4">The sequence shown here is derived from an EMBL/GenBank/DDBJ whole genome shotgun (WGS) entry which is preliminary data.</text>
</comment>
<dbReference type="RefSeq" id="WP_081190734.1">
    <property type="nucleotide sequence ID" value="NZ_MWIH01000003.1"/>
</dbReference>
<dbReference type="InterPro" id="IPR000551">
    <property type="entry name" value="MerR-type_HTH_dom"/>
</dbReference>
<dbReference type="Gene3D" id="1.10.1660.10">
    <property type="match status" value="1"/>
</dbReference>
<dbReference type="PROSITE" id="PS50937">
    <property type="entry name" value="HTH_MERR_2"/>
    <property type="match status" value="1"/>
</dbReference>
<feature type="region of interest" description="Disordered" evidence="2">
    <location>
        <begin position="85"/>
        <end position="129"/>
    </location>
</feature>
<evidence type="ECO:0000259" key="3">
    <source>
        <dbReference type="PROSITE" id="PS50937"/>
    </source>
</evidence>